<keyword evidence="3" id="KW-1185">Reference proteome</keyword>
<dbReference type="RefSeq" id="XP_959771.1">
    <property type="nucleotide sequence ID" value="XM_954678.1"/>
</dbReference>
<dbReference type="KEGG" id="ncr:NCU02350"/>
<dbReference type="AlphaFoldDB" id="Q7S4X5"/>
<gene>
    <name evidence="2" type="ORF">NCU02350</name>
</gene>
<name>Q7S4X5_NEUCR</name>
<reference evidence="2 3" key="1">
    <citation type="journal article" date="2003" name="Nature">
        <title>The genome sequence of the filamentous fungus Neurospora crassa.</title>
        <authorList>
            <person name="Galagan J.E."/>
            <person name="Calvo S.E."/>
            <person name="Borkovich K.A."/>
            <person name="Selker E.U."/>
            <person name="Read N.D."/>
            <person name="Jaffe D."/>
            <person name="FitzHugh W."/>
            <person name="Ma L.J."/>
            <person name="Smirnov S."/>
            <person name="Purcell S."/>
            <person name="Rehman B."/>
            <person name="Elkins T."/>
            <person name="Engels R."/>
            <person name="Wang S."/>
            <person name="Nielsen C.B."/>
            <person name="Butler J."/>
            <person name="Endrizzi M."/>
            <person name="Qui D."/>
            <person name="Ianakiev P."/>
            <person name="Bell-Pedersen D."/>
            <person name="Nelson M.A."/>
            <person name="Werner-Washburne M."/>
            <person name="Selitrennikoff C.P."/>
            <person name="Kinsey J.A."/>
            <person name="Braun E.L."/>
            <person name="Zelter A."/>
            <person name="Schulte U."/>
            <person name="Kothe G.O."/>
            <person name="Jedd G."/>
            <person name="Mewes W."/>
            <person name="Staben C."/>
            <person name="Marcotte E."/>
            <person name="Greenberg D."/>
            <person name="Roy A."/>
            <person name="Foley K."/>
            <person name="Naylor J."/>
            <person name="Stange-Thomann N."/>
            <person name="Barrett R."/>
            <person name="Gnerre S."/>
            <person name="Kamal M."/>
            <person name="Kamvysselis M."/>
            <person name="Mauceli E."/>
            <person name="Bielke C."/>
            <person name="Rudd S."/>
            <person name="Frishman D."/>
            <person name="Krystofova S."/>
            <person name="Rasmussen C."/>
            <person name="Metzenberg R.L."/>
            <person name="Perkins D.D."/>
            <person name="Kroken S."/>
            <person name="Cogoni C."/>
            <person name="Macino G."/>
            <person name="Catcheside D."/>
            <person name="Li W."/>
            <person name="Pratt R.J."/>
            <person name="Osmani S.A."/>
            <person name="DeSouza C.P."/>
            <person name="Glass L."/>
            <person name="Orbach M.J."/>
            <person name="Berglund J.A."/>
            <person name="Voelker R."/>
            <person name="Yarden O."/>
            <person name="Plamann M."/>
            <person name="Seiler S."/>
            <person name="Dunlap J."/>
            <person name="Radford A."/>
            <person name="Aramayo R."/>
            <person name="Natvig D.O."/>
            <person name="Alex L.A."/>
            <person name="Mannhaupt G."/>
            <person name="Ebbole D.J."/>
            <person name="Freitag M."/>
            <person name="Paulsen I."/>
            <person name="Sachs M.S."/>
            <person name="Lander E.S."/>
            <person name="Nusbaum C."/>
            <person name="Birren B."/>
        </authorList>
    </citation>
    <scope>NUCLEOTIDE SEQUENCE [LARGE SCALE GENOMIC DNA]</scope>
    <source>
        <strain evidence="3">ATCC 24698 / 74-OR23-1A / CBS 708.71 / DSM 1257 / FGSC 987</strain>
    </source>
</reference>
<feature type="region of interest" description="Disordered" evidence="1">
    <location>
        <begin position="29"/>
        <end position="59"/>
    </location>
</feature>
<evidence type="ECO:0000313" key="2">
    <source>
        <dbReference type="EMBL" id="EAA30535.1"/>
    </source>
</evidence>
<dbReference type="HOGENOM" id="CLU_2292411_0_0_1"/>
<organism evidence="2 3">
    <name type="scientific">Neurospora crassa (strain ATCC 24698 / 74-OR23-1A / CBS 708.71 / DSM 1257 / FGSC 987)</name>
    <dbReference type="NCBI Taxonomy" id="367110"/>
    <lineage>
        <taxon>Eukaryota</taxon>
        <taxon>Fungi</taxon>
        <taxon>Dikarya</taxon>
        <taxon>Ascomycota</taxon>
        <taxon>Pezizomycotina</taxon>
        <taxon>Sordariomycetes</taxon>
        <taxon>Sordariomycetidae</taxon>
        <taxon>Sordariales</taxon>
        <taxon>Sordariaceae</taxon>
        <taxon>Neurospora</taxon>
    </lineage>
</organism>
<dbReference type="VEuPathDB" id="FungiDB:NCU02350"/>
<accession>Q7S4X5</accession>
<sequence length="101" mass="11121">MAIKPFPIANLSAPNPKQYRINVTALADGPRQARPTGSGAQHRSHGTAIHQSVHRPPGLLGLKPRIPGTPFIYPQREGDGPSLAEEVEYYVKGVYRYKYLS</sequence>
<evidence type="ECO:0000313" key="3">
    <source>
        <dbReference type="Proteomes" id="UP000001805"/>
    </source>
</evidence>
<dbReference type="PaxDb" id="5141-EFNCRP00000003132"/>
<evidence type="ECO:0000256" key="1">
    <source>
        <dbReference type="SAM" id="MobiDB-lite"/>
    </source>
</evidence>
<dbReference type="Proteomes" id="UP000001805">
    <property type="component" value="Chromosome 7, Linkage Group VII"/>
</dbReference>
<protein>
    <submittedName>
        <fullName evidence="2">Uncharacterized protein</fullName>
    </submittedName>
</protein>
<dbReference type="InParanoid" id="Q7S4X5"/>
<dbReference type="GeneID" id="3875918"/>
<proteinExistence type="predicted"/>
<dbReference type="EMBL" id="CM002242">
    <property type="protein sequence ID" value="EAA30535.1"/>
    <property type="molecule type" value="Genomic_DNA"/>
</dbReference>